<protein>
    <submittedName>
        <fullName evidence="2">Uncharacterized protein</fullName>
    </submittedName>
</protein>
<keyword evidence="3" id="KW-1185">Reference proteome</keyword>
<evidence type="ECO:0000256" key="1">
    <source>
        <dbReference type="SAM" id="MobiDB-lite"/>
    </source>
</evidence>
<accession>A0A1V4KRR7</accession>
<dbReference type="AlphaFoldDB" id="A0A1V4KRR7"/>
<dbReference type="Proteomes" id="UP000190648">
    <property type="component" value="Unassembled WGS sequence"/>
</dbReference>
<organism evidence="2 3">
    <name type="scientific">Patagioenas fasciata monilis</name>
    <dbReference type="NCBI Taxonomy" id="372326"/>
    <lineage>
        <taxon>Eukaryota</taxon>
        <taxon>Metazoa</taxon>
        <taxon>Chordata</taxon>
        <taxon>Craniata</taxon>
        <taxon>Vertebrata</taxon>
        <taxon>Euteleostomi</taxon>
        <taxon>Archelosauria</taxon>
        <taxon>Archosauria</taxon>
        <taxon>Dinosauria</taxon>
        <taxon>Saurischia</taxon>
        <taxon>Theropoda</taxon>
        <taxon>Coelurosauria</taxon>
        <taxon>Aves</taxon>
        <taxon>Neognathae</taxon>
        <taxon>Neoaves</taxon>
        <taxon>Columbimorphae</taxon>
        <taxon>Columbiformes</taxon>
        <taxon>Columbidae</taxon>
        <taxon>Patagioenas</taxon>
    </lineage>
</organism>
<comment type="caution">
    <text evidence="2">The sequence shown here is derived from an EMBL/GenBank/DDBJ whole genome shotgun (WGS) entry which is preliminary data.</text>
</comment>
<name>A0A1V4KRR7_PATFA</name>
<feature type="region of interest" description="Disordered" evidence="1">
    <location>
        <begin position="31"/>
        <end position="72"/>
    </location>
</feature>
<reference evidence="2 3" key="1">
    <citation type="submission" date="2016-02" db="EMBL/GenBank/DDBJ databases">
        <title>Band-tailed pigeon sequencing and assembly.</title>
        <authorList>
            <person name="Soares A.E."/>
            <person name="Novak B.J."/>
            <person name="Rice E.S."/>
            <person name="O'Connell B."/>
            <person name="Chang D."/>
            <person name="Weber S."/>
            <person name="Shapiro B."/>
        </authorList>
    </citation>
    <scope>NUCLEOTIDE SEQUENCE [LARGE SCALE GENOMIC DNA]</scope>
    <source>
        <strain evidence="2">BTP2013</strain>
        <tissue evidence="2">Blood</tissue>
    </source>
</reference>
<sequence>MQYFVVMLNDLTCGSSSHCVFDKLLEARETMESGGEEGEVERMTSTGLTNADMKGFSDAKQQENLPTPQTLE</sequence>
<gene>
    <name evidence="2" type="ORF">AV530_015487</name>
</gene>
<evidence type="ECO:0000313" key="3">
    <source>
        <dbReference type="Proteomes" id="UP000190648"/>
    </source>
</evidence>
<proteinExistence type="predicted"/>
<evidence type="ECO:0000313" key="2">
    <source>
        <dbReference type="EMBL" id="OPJ87132.1"/>
    </source>
</evidence>
<feature type="compositionally biased region" description="Polar residues" evidence="1">
    <location>
        <begin position="62"/>
        <end position="72"/>
    </location>
</feature>
<dbReference type="EMBL" id="LSYS01001765">
    <property type="protein sequence ID" value="OPJ87132.1"/>
    <property type="molecule type" value="Genomic_DNA"/>
</dbReference>